<dbReference type="PANTHER" id="PTHR33124:SF9">
    <property type="entry name" value="TRANSCRIPTION FACTOR"/>
    <property type="match status" value="1"/>
</dbReference>
<dbReference type="InterPro" id="IPR044660">
    <property type="entry name" value="IBH1-like"/>
</dbReference>
<gene>
    <name evidence="3" type="ORF">M5K25_014061</name>
</gene>
<proteinExistence type="predicted"/>
<name>A0ABD0UUR5_DENTH</name>
<sequence length="88" mass="10537">MEGVISNLELRKRRSRLAARRRRRRETLRKVGRENGRSVRRKVIELQKLVPGGEELRPHQLFARTANYIFQLKVQVRLLRALSKLYML</sequence>
<reference evidence="3 4" key="1">
    <citation type="journal article" date="2024" name="Plant Biotechnol. J.">
        <title>Dendrobium thyrsiflorum genome and its molecular insights into genes involved in important horticultural traits.</title>
        <authorList>
            <person name="Chen B."/>
            <person name="Wang J.Y."/>
            <person name="Zheng P.J."/>
            <person name="Li K.L."/>
            <person name="Liang Y.M."/>
            <person name="Chen X.F."/>
            <person name="Zhang C."/>
            <person name="Zhao X."/>
            <person name="He X."/>
            <person name="Zhang G.Q."/>
            <person name="Liu Z.J."/>
            <person name="Xu Q."/>
        </authorList>
    </citation>
    <scope>NUCLEOTIDE SEQUENCE [LARGE SCALE GENOMIC DNA]</scope>
    <source>
        <strain evidence="3">GZMU011</strain>
    </source>
</reference>
<protein>
    <submittedName>
        <fullName evidence="3">Uncharacterized protein</fullName>
    </submittedName>
</protein>
<comment type="caution">
    <text evidence="3">The sequence shown here is derived from an EMBL/GenBank/DDBJ whole genome shotgun (WGS) entry which is preliminary data.</text>
</comment>
<keyword evidence="4" id="KW-1185">Reference proteome</keyword>
<keyword evidence="2" id="KW-0804">Transcription</keyword>
<organism evidence="3 4">
    <name type="scientific">Dendrobium thyrsiflorum</name>
    <name type="common">Pinecone-like raceme dendrobium</name>
    <name type="synonym">Orchid</name>
    <dbReference type="NCBI Taxonomy" id="117978"/>
    <lineage>
        <taxon>Eukaryota</taxon>
        <taxon>Viridiplantae</taxon>
        <taxon>Streptophyta</taxon>
        <taxon>Embryophyta</taxon>
        <taxon>Tracheophyta</taxon>
        <taxon>Spermatophyta</taxon>
        <taxon>Magnoliopsida</taxon>
        <taxon>Liliopsida</taxon>
        <taxon>Asparagales</taxon>
        <taxon>Orchidaceae</taxon>
        <taxon>Epidendroideae</taxon>
        <taxon>Malaxideae</taxon>
        <taxon>Dendrobiinae</taxon>
        <taxon>Dendrobium</taxon>
    </lineage>
</organism>
<evidence type="ECO:0000313" key="4">
    <source>
        <dbReference type="Proteomes" id="UP001552299"/>
    </source>
</evidence>
<accession>A0ABD0UUR5</accession>
<keyword evidence="1" id="KW-0805">Transcription regulation</keyword>
<dbReference type="PANTHER" id="PTHR33124">
    <property type="entry name" value="TRANSCRIPTION FACTOR IBH1-LIKE 1"/>
    <property type="match status" value="1"/>
</dbReference>
<dbReference type="EMBL" id="JANQDX010000011">
    <property type="protein sequence ID" value="KAL0916540.1"/>
    <property type="molecule type" value="Genomic_DNA"/>
</dbReference>
<dbReference type="Proteomes" id="UP001552299">
    <property type="component" value="Unassembled WGS sequence"/>
</dbReference>
<dbReference type="AlphaFoldDB" id="A0ABD0UUR5"/>
<evidence type="ECO:0000313" key="3">
    <source>
        <dbReference type="EMBL" id="KAL0916540.1"/>
    </source>
</evidence>
<evidence type="ECO:0000256" key="2">
    <source>
        <dbReference type="ARBA" id="ARBA00023163"/>
    </source>
</evidence>
<evidence type="ECO:0000256" key="1">
    <source>
        <dbReference type="ARBA" id="ARBA00023015"/>
    </source>
</evidence>